<protein>
    <submittedName>
        <fullName evidence="1">Uncharacterized protein</fullName>
    </submittedName>
</protein>
<gene>
    <name evidence="1" type="ORF">T03_3914</name>
</gene>
<comment type="caution">
    <text evidence="1">The sequence shown here is derived from an EMBL/GenBank/DDBJ whole genome shotgun (WGS) entry which is preliminary data.</text>
</comment>
<evidence type="ECO:0000313" key="1">
    <source>
        <dbReference type="EMBL" id="KRY26204.1"/>
    </source>
</evidence>
<dbReference type="Proteomes" id="UP000054653">
    <property type="component" value="Unassembled WGS sequence"/>
</dbReference>
<accession>A0A0V1APH4</accession>
<evidence type="ECO:0000313" key="2">
    <source>
        <dbReference type="Proteomes" id="UP000054653"/>
    </source>
</evidence>
<keyword evidence="2" id="KW-1185">Reference proteome</keyword>
<name>A0A0V1APH4_TRIBR</name>
<dbReference type="AlphaFoldDB" id="A0A0V1APH4"/>
<organism evidence="1 2">
    <name type="scientific">Trichinella britovi</name>
    <name type="common">Parasitic roundworm</name>
    <dbReference type="NCBI Taxonomy" id="45882"/>
    <lineage>
        <taxon>Eukaryota</taxon>
        <taxon>Metazoa</taxon>
        <taxon>Ecdysozoa</taxon>
        <taxon>Nematoda</taxon>
        <taxon>Enoplea</taxon>
        <taxon>Dorylaimia</taxon>
        <taxon>Trichinellida</taxon>
        <taxon>Trichinellidae</taxon>
        <taxon>Trichinella</taxon>
    </lineage>
</organism>
<sequence>MYCINSKLSHPRLTEWGRTGNFVSSLDLLRVVRVFTSFLH</sequence>
<reference evidence="1 2" key="1">
    <citation type="submission" date="2015-01" db="EMBL/GenBank/DDBJ databases">
        <title>Evolution of Trichinella species and genotypes.</title>
        <authorList>
            <person name="Korhonen P.K."/>
            <person name="Edoardo P."/>
            <person name="Giuseppe L.R."/>
            <person name="Gasser R.B."/>
        </authorList>
    </citation>
    <scope>NUCLEOTIDE SEQUENCE [LARGE SCALE GENOMIC DNA]</scope>
    <source>
        <strain evidence="1">ISS120</strain>
    </source>
</reference>
<proteinExistence type="predicted"/>
<dbReference type="EMBL" id="JYDI01001911">
    <property type="protein sequence ID" value="KRY26204.1"/>
    <property type="molecule type" value="Genomic_DNA"/>
</dbReference>